<dbReference type="Proteomes" id="UP001497522">
    <property type="component" value="Chromosome 6"/>
</dbReference>
<evidence type="ECO:0000313" key="1">
    <source>
        <dbReference type="EMBL" id="CAK9877935.1"/>
    </source>
</evidence>
<keyword evidence="2" id="KW-1185">Reference proteome</keyword>
<name>A0ABP1BQG7_9BRYO</name>
<gene>
    <name evidence="1" type="ORF">CSSPJE1EN2_LOCUS19760</name>
</gene>
<proteinExistence type="predicted"/>
<evidence type="ECO:0000313" key="2">
    <source>
        <dbReference type="Proteomes" id="UP001497522"/>
    </source>
</evidence>
<dbReference type="EMBL" id="OZ023707">
    <property type="protein sequence ID" value="CAK9877935.1"/>
    <property type="molecule type" value="Genomic_DNA"/>
</dbReference>
<sequence length="66" mass="7979">MCVDELSTVASICPFTGNQHDRTRNTRMFPEPYRTRMSRRRKCSKLGCRNHYRNRLLETTKRARKF</sequence>
<organism evidence="1 2">
    <name type="scientific">Sphagnum jensenii</name>
    <dbReference type="NCBI Taxonomy" id="128206"/>
    <lineage>
        <taxon>Eukaryota</taxon>
        <taxon>Viridiplantae</taxon>
        <taxon>Streptophyta</taxon>
        <taxon>Embryophyta</taxon>
        <taxon>Bryophyta</taxon>
        <taxon>Sphagnophytina</taxon>
        <taxon>Sphagnopsida</taxon>
        <taxon>Sphagnales</taxon>
        <taxon>Sphagnaceae</taxon>
        <taxon>Sphagnum</taxon>
    </lineage>
</organism>
<reference evidence="1" key="1">
    <citation type="submission" date="2024-03" db="EMBL/GenBank/DDBJ databases">
        <authorList>
            <consortium name="ELIXIR-Norway"/>
            <consortium name="Elixir Norway"/>
        </authorList>
    </citation>
    <scope>NUCLEOTIDE SEQUENCE</scope>
</reference>
<protein>
    <submittedName>
        <fullName evidence="1">Uncharacterized protein</fullName>
    </submittedName>
</protein>
<accession>A0ABP1BQG7</accession>